<keyword evidence="1 8" id="KW-0479">Metal-binding</keyword>
<evidence type="ECO:0000256" key="4">
    <source>
        <dbReference type="ARBA" id="ARBA00022833"/>
    </source>
</evidence>
<dbReference type="SUPFAM" id="SSF57938">
    <property type="entry name" value="DnaJ/Hsp40 cysteine-rich domain"/>
    <property type="match status" value="1"/>
</dbReference>
<dbReference type="NCBIfam" id="TIGR02349">
    <property type="entry name" value="DnaJ_bact"/>
    <property type="match status" value="1"/>
</dbReference>
<dbReference type="EMBL" id="MEZZ01000040">
    <property type="protein sequence ID" value="OGD68091.1"/>
    <property type="molecule type" value="Genomic_DNA"/>
</dbReference>
<name>A0A1F5EL35_9BACT</name>
<organism evidence="12 13">
    <name type="scientific">Candidatus Campbellbacteria bacterium RIFCSPHIGHO2_01_FULL_34_10</name>
    <dbReference type="NCBI Taxonomy" id="1797577"/>
    <lineage>
        <taxon>Bacteria</taxon>
        <taxon>Candidatus Campbelliibacteriota</taxon>
    </lineage>
</organism>
<dbReference type="GO" id="GO:0009408">
    <property type="term" value="P:response to heat"/>
    <property type="evidence" value="ECO:0007669"/>
    <property type="project" value="InterPro"/>
</dbReference>
<keyword evidence="8" id="KW-0346">Stress response</keyword>
<dbReference type="HAMAP" id="MF_01152">
    <property type="entry name" value="DnaJ"/>
    <property type="match status" value="1"/>
</dbReference>
<dbReference type="GO" id="GO:0005737">
    <property type="term" value="C:cytoplasm"/>
    <property type="evidence" value="ECO:0007669"/>
    <property type="project" value="UniProtKB-SubCell"/>
</dbReference>
<evidence type="ECO:0000256" key="5">
    <source>
        <dbReference type="ARBA" id="ARBA00023186"/>
    </source>
</evidence>
<protein>
    <recommendedName>
        <fullName evidence="7 8">Chaperone protein DnaJ</fullName>
    </recommendedName>
</protein>
<reference evidence="12 13" key="1">
    <citation type="journal article" date="2016" name="Nat. Commun.">
        <title>Thousands of microbial genomes shed light on interconnected biogeochemical processes in an aquifer system.</title>
        <authorList>
            <person name="Anantharaman K."/>
            <person name="Brown C.T."/>
            <person name="Hug L.A."/>
            <person name="Sharon I."/>
            <person name="Castelle C.J."/>
            <person name="Probst A.J."/>
            <person name="Thomas B.C."/>
            <person name="Singh A."/>
            <person name="Wilkins M.J."/>
            <person name="Karaoz U."/>
            <person name="Brodie E.L."/>
            <person name="Williams K.H."/>
            <person name="Hubbard S.S."/>
            <person name="Banfield J.F."/>
        </authorList>
    </citation>
    <scope>NUCLEOTIDE SEQUENCE [LARGE SCALE GENOMIC DNA]</scope>
</reference>
<comment type="subunit">
    <text evidence="8">Homodimer.</text>
</comment>
<feature type="domain" description="J" evidence="10">
    <location>
        <begin position="4"/>
        <end position="66"/>
    </location>
</feature>
<comment type="similarity">
    <text evidence="6 8">Belongs to the DnaJ family.</text>
</comment>
<proteinExistence type="inferred from homology"/>
<dbReference type="GO" id="GO:0051082">
    <property type="term" value="F:unfolded protein binding"/>
    <property type="evidence" value="ECO:0007669"/>
    <property type="project" value="UniProtKB-UniRule"/>
</dbReference>
<sequence>MQEDYYKILGVEKNSSKTEIKKAFHKLAHKYHPDKKGGDEAMFKRISEAYSVLSDDNKRSEYDAYGRVFSGGGNGSGAQGFNGFEGFDFSQFQQGGMEFDLGDIFGDFFGGARKRSRRGNDISIDLELDFKDAVFGTQRKVYVTKNSICDVCGGSGAREKSENITCPVCNGNGQIHETKRSMLGTFSSVKSCENCSGTGKVPKEKCHSCHGAKVKRGQSEIKINIPSGIDNGEMIRLSGAGEAIAGGQPGDLYIKIHVAKHKFLRKEGSNLEMNLNIKLSDALMGGEYNIEVLDDKIKLKIPTGINFGEVLRIKEKGVPMGGTRRGDLLVKINIQIPTKLNKRMKKLIEELKAEGI</sequence>
<dbReference type="FunFam" id="2.10.230.10:FF:000002">
    <property type="entry name" value="Molecular chaperone DnaJ"/>
    <property type="match status" value="1"/>
</dbReference>
<dbReference type="InterPro" id="IPR012724">
    <property type="entry name" value="DnaJ"/>
</dbReference>
<comment type="function">
    <text evidence="8">Participates actively in the response to hyperosmotic and heat shock by preventing the aggregation of stress-denatured proteins and by disaggregating proteins, also in an autonomous, DnaK-independent fashion. Unfolded proteins bind initially to DnaJ; upon interaction with the DnaJ-bound protein, DnaK hydrolyzes its bound ATP, resulting in the formation of a stable complex. GrpE releases ADP from DnaK; ATP binding to DnaK triggers the release of the substrate protein, thus completing the reaction cycle. Several rounds of ATP-dependent interactions between DnaJ, DnaK and GrpE are required for fully efficient folding. Also involved, together with DnaK and GrpE, in the DNA replication of plasmids through activation of initiation proteins.</text>
</comment>
<dbReference type="GO" id="GO:0008270">
    <property type="term" value="F:zinc ion binding"/>
    <property type="evidence" value="ECO:0007669"/>
    <property type="project" value="UniProtKB-UniRule"/>
</dbReference>
<dbReference type="InterPro" id="IPR001305">
    <property type="entry name" value="HSP_DnaJ_Cys-rich_dom"/>
</dbReference>
<keyword evidence="8" id="KW-0963">Cytoplasm</keyword>
<dbReference type="SUPFAM" id="SSF46565">
    <property type="entry name" value="Chaperone J-domain"/>
    <property type="match status" value="1"/>
</dbReference>
<comment type="subcellular location">
    <subcellularLocation>
        <location evidence="8">Cytoplasm</location>
    </subcellularLocation>
</comment>
<dbReference type="GO" id="GO:0005524">
    <property type="term" value="F:ATP binding"/>
    <property type="evidence" value="ECO:0007669"/>
    <property type="project" value="InterPro"/>
</dbReference>
<evidence type="ECO:0000256" key="6">
    <source>
        <dbReference type="ARBA" id="ARBA00061004"/>
    </source>
</evidence>
<feature type="binding site" evidence="8">
    <location>
        <position position="166"/>
    </location>
    <ligand>
        <name>Zn(2+)</name>
        <dbReference type="ChEBI" id="CHEBI:29105"/>
        <label>2</label>
    </ligand>
</feature>
<evidence type="ECO:0000256" key="7">
    <source>
        <dbReference type="ARBA" id="ARBA00067609"/>
    </source>
</evidence>
<comment type="caution">
    <text evidence="12">The sequence shown here is derived from an EMBL/GenBank/DDBJ whole genome shotgun (WGS) entry which is preliminary data.</text>
</comment>
<dbReference type="PROSITE" id="PS00636">
    <property type="entry name" value="DNAJ_1"/>
    <property type="match status" value="1"/>
</dbReference>
<dbReference type="GO" id="GO:0006260">
    <property type="term" value="P:DNA replication"/>
    <property type="evidence" value="ECO:0007669"/>
    <property type="project" value="UniProtKB-KW"/>
</dbReference>
<dbReference type="CDD" id="cd10747">
    <property type="entry name" value="DnaJ_C"/>
    <property type="match status" value="1"/>
</dbReference>
<dbReference type="Gene3D" id="2.60.260.20">
    <property type="entry name" value="Urease metallochaperone UreE, N-terminal domain"/>
    <property type="match status" value="2"/>
</dbReference>
<dbReference type="Gene3D" id="1.10.287.110">
    <property type="entry name" value="DnaJ domain"/>
    <property type="match status" value="1"/>
</dbReference>
<feature type="binding site" evidence="8">
    <location>
        <position position="149"/>
    </location>
    <ligand>
        <name>Zn(2+)</name>
        <dbReference type="ChEBI" id="CHEBI:29105"/>
        <label>1</label>
    </ligand>
</feature>
<dbReference type="InterPro" id="IPR018253">
    <property type="entry name" value="DnaJ_domain_CS"/>
</dbReference>
<dbReference type="Pfam" id="PF00226">
    <property type="entry name" value="DnaJ"/>
    <property type="match status" value="1"/>
</dbReference>
<dbReference type="Pfam" id="PF01556">
    <property type="entry name" value="DnaJ_C"/>
    <property type="match status" value="1"/>
</dbReference>
<dbReference type="PROSITE" id="PS51188">
    <property type="entry name" value="ZF_CR"/>
    <property type="match status" value="1"/>
</dbReference>
<evidence type="ECO:0000259" key="11">
    <source>
        <dbReference type="PROSITE" id="PS51188"/>
    </source>
</evidence>
<dbReference type="InterPro" id="IPR001623">
    <property type="entry name" value="DnaJ_domain"/>
</dbReference>
<evidence type="ECO:0000256" key="3">
    <source>
        <dbReference type="ARBA" id="ARBA00022771"/>
    </source>
</evidence>
<keyword evidence="2 8" id="KW-0677">Repeat</keyword>
<feature type="binding site" evidence="8">
    <location>
        <position position="195"/>
    </location>
    <ligand>
        <name>Zn(2+)</name>
        <dbReference type="ChEBI" id="CHEBI:29105"/>
        <label>2</label>
    </ligand>
</feature>
<comment type="domain">
    <text evidence="8">The J domain is necessary and sufficient to stimulate DnaK ATPase activity. Zinc center 1 plays an important role in the autonomous, DnaK-independent chaperone activity of DnaJ. Zinc center 2 is essential for interaction with DnaK and for DnaJ activity.</text>
</comment>
<dbReference type="PROSITE" id="PS50076">
    <property type="entry name" value="DNAJ_2"/>
    <property type="match status" value="1"/>
</dbReference>
<dbReference type="Proteomes" id="UP000186670">
    <property type="component" value="Unassembled WGS sequence"/>
</dbReference>
<dbReference type="SUPFAM" id="SSF49493">
    <property type="entry name" value="HSP40/DnaJ peptide-binding domain"/>
    <property type="match status" value="2"/>
</dbReference>
<feature type="binding site" evidence="8">
    <location>
        <position position="209"/>
    </location>
    <ligand>
        <name>Zn(2+)</name>
        <dbReference type="ChEBI" id="CHEBI:29105"/>
        <label>1</label>
    </ligand>
</feature>
<comment type="caution">
    <text evidence="8">Lacks conserved residue(s) required for the propagation of feature annotation.</text>
</comment>
<evidence type="ECO:0000313" key="12">
    <source>
        <dbReference type="EMBL" id="OGD68091.1"/>
    </source>
</evidence>
<dbReference type="InterPro" id="IPR008971">
    <property type="entry name" value="HSP40/DnaJ_pept-bd"/>
</dbReference>
<evidence type="ECO:0000256" key="1">
    <source>
        <dbReference type="ARBA" id="ARBA00022723"/>
    </source>
</evidence>
<dbReference type="AlphaFoldDB" id="A0A1F5EL35"/>
<accession>A0A1F5EL35</accession>
<feature type="domain" description="CR-type" evidence="11">
    <location>
        <begin position="136"/>
        <end position="218"/>
    </location>
</feature>
<dbReference type="GO" id="GO:0042026">
    <property type="term" value="P:protein refolding"/>
    <property type="evidence" value="ECO:0007669"/>
    <property type="project" value="TreeGrafter"/>
</dbReference>
<dbReference type="CDD" id="cd10719">
    <property type="entry name" value="DnaJ_zf"/>
    <property type="match status" value="1"/>
</dbReference>
<evidence type="ECO:0000256" key="2">
    <source>
        <dbReference type="ARBA" id="ARBA00022737"/>
    </source>
</evidence>
<dbReference type="Gene3D" id="2.10.230.10">
    <property type="entry name" value="Heat shock protein DnaJ, cysteine-rich domain"/>
    <property type="match status" value="1"/>
</dbReference>
<comment type="cofactor">
    <cofactor evidence="8">
        <name>Zn(2+)</name>
        <dbReference type="ChEBI" id="CHEBI:29105"/>
    </cofactor>
    <text evidence="8">Binds 2 Zn(2+) ions per monomer.</text>
</comment>
<dbReference type="GO" id="GO:0031072">
    <property type="term" value="F:heat shock protein binding"/>
    <property type="evidence" value="ECO:0007669"/>
    <property type="project" value="InterPro"/>
</dbReference>
<dbReference type="PANTHER" id="PTHR43096:SF52">
    <property type="entry name" value="DNAJ HOMOLOG 1, MITOCHONDRIAL-RELATED"/>
    <property type="match status" value="1"/>
</dbReference>
<dbReference type="FunFam" id="2.60.260.20:FF:000013">
    <property type="entry name" value="DnaJ subfamily B member 11"/>
    <property type="match status" value="1"/>
</dbReference>
<evidence type="ECO:0000313" key="13">
    <source>
        <dbReference type="Proteomes" id="UP000186670"/>
    </source>
</evidence>
<evidence type="ECO:0000256" key="8">
    <source>
        <dbReference type="HAMAP-Rule" id="MF_01152"/>
    </source>
</evidence>
<dbReference type="PANTHER" id="PTHR43096">
    <property type="entry name" value="DNAJ HOMOLOG 1, MITOCHONDRIAL-RELATED"/>
    <property type="match status" value="1"/>
</dbReference>
<dbReference type="PRINTS" id="PR00625">
    <property type="entry name" value="JDOMAIN"/>
</dbReference>
<feature type="binding site" evidence="8">
    <location>
        <position position="192"/>
    </location>
    <ligand>
        <name>Zn(2+)</name>
        <dbReference type="ChEBI" id="CHEBI:29105"/>
        <label>2</label>
    </ligand>
</feature>
<evidence type="ECO:0000259" key="10">
    <source>
        <dbReference type="PROSITE" id="PS50076"/>
    </source>
</evidence>
<dbReference type="InterPro" id="IPR036410">
    <property type="entry name" value="HSP_DnaJ_Cys-rich_dom_sf"/>
</dbReference>
<feature type="binding site" evidence="8">
    <location>
        <position position="206"/>
    </location>
    <ligand>
        <name>Zn(2+)</name>
        <dbReference type="ChEBI" id="CHEBI:29105"/>
        <label>1</label>
    </ligand>
</feature>
<dbReference type="InterPro" id="IPR036869">
    <property type="entry name" value="J_dom_sf"/>
</dbReference>
<gene>
    <name evidence="8" type="primary">dnaJ</name>
    <name evidence="12" type="ORF">A2811_03110</name>
</gene>
<feature type="binding site" evidence="8">
    <location>
        <position position="152"/>
    </location>
    <ligand>
        <name>Zn(2+)</name>
        <dbReference type="ChEBI" id="CHEBI:29105"/>
        <label>1</label>
    </ligand>
</feature>
<keyword evidence="8" id="KW-0235">DNA replication</keyword>
<evidence type="ECO:0000256" key="9">
    <source>
        <dbReference type="PROSITE-ProRule" id="PRU00546"/>
    </source>
</evidence>
<dbReference type="NCBIfam" id="NF008035">
    <property type="entry name" value="PRK10767.1"/>
    <property type="match status" value="1"/>
</dbReference>
<keyword evidence="5 8" id="KW-0143">Chaperone</keyword>
<keyword evidence="3 8" id="KW-0863">Zinc-finger</keyword>
<feature type="binding site" evidence="8">
    <location>
        <position position="169"/>
    </location>
    <ligand>
        <name>Zn(2+)</name>
        <dbReference type="ChEBI" id="CHEBI:29105"/>
        <label>2</label>
    </ligand>
</feature>
<dbReference type="InterPro" id="IPR002939">
    <property type="entry name" value="DnaJ_C"/>
</dbReference>
<feature type="zinc finger region" description="CR-type" evidence="9">
    <location>
        <begin position="136"/>
        <end position="218"/>
    </location>
</feature>
<dbReference type="Pfam" id="PF00684">
    <property type="entry name" value="DnaJ_CXXCXGXG"/>
    <property type="match status" value="1"/>
</dbReference>
<dbReference type="SMART" id="SM00271">
    <property type="entry name" value="DnaJ"/>
    <property type="match status" value="1"/>
</dbReference>
<dbReference type="CDD" id="cd06257">
    <property type="entry name" value="DnaJ"/>
    <property type="match status" value="1"/>
</dbReference>
<keyword evidence="4 8" id="KW-0862">Zinc</keyword>